<evidence type="ECO:0000313" key="2">
    <source>
        <dbReference type="Proteomes" id="UP001174909"/>
    </source>
</evidence>
<gene>
    <name evidence="1" type="ORF">GBAR_LOCUS18270</name>
</gene>
<keyword evidence="2" id="KW-1185">Reference proteome</keyword>
<protein>
    <submittedName>
        <fullName evidence="1">DNA mismatch repair protein Mlh3</fullName>
    </submittedName>
</protein>
<dbReference type="InterPro" id="IPR042120">
    <property type="entry name" value="MutL_C_dimsub"/>
</dbReference>
<evidence type="ECO:0000313" key="1">
    <source>
        <dbReference type="EMBL" id="CAI8032303.1"/>
    </source>
</evidence>
<dbReference type="GO" id="GO:0140664">
    <property type="term" value="F:ATP-dependent DNA damage sensor activity"/>
    <property type="evidence" value="ECO:0007669"/>
    <property type="project" value="InterPro"/>
</dbReference>
<dbReference type="InterPro" id="IPR037198">
    <property type="entry name" value="MutL_C_sf"/>
</dbReference>
<reference evidence="1" key="1">
    <citation type="submission" date="2023-03" db="EMBL/GenBank/DDBJ databases">
        <authorList>
            <person name="Steffen K."/>
            <person name="Cardenas P."/>
        </authorList>
    </citation>
    <scope>NUCLEOTIDE SEQUENCE</scope>
</reference>
<accession>A0AA35WSK7</accession>
<dbReference type="PANTHER" id="PTHR10073">
    <property type="entry name" value="DNA MISMATCH REPAIR PROTEIN MLH, PMS, MUTL"/>
    <property type="match status" value="1"/>
</dbReference>
<comment type="caution">
    <text evidence="1">The sequence shown here is derived from an EMBL/GenBank/DDBJ whole genome shotgun (WGS) entry which is preliminary data.</text>
</comment>
<dbReference type="SUPFAM" id="SSF118116">
    <property type="entry name" value="DNA mismatch repair protein MutL"/>
    <property type="match status" value="1"/>
</dbReference>
<proteinExistence type="predicted"/>
<organism evidence="1 2">
    <name type="scientific">Geodia barretti</name>
    <name type="common">Barrett's horny sponge</name>
    <dbReference type="NCBI Taxonomy" id="519541"/>
    <lineage>
        <taxon>Eukaryota</taxon>
        <taxon>Metazoa</taxon>
        <taxon>Porifera</taxon>
        <taxon>Demospongiae</taxon>
        <taxon>Heteroscleromorpha</taxon>
        <taxon>Tetractinellida</taxon>
        <taxon>Astrophorina</taxon>
        <taxon>Geodiidae</taxon>
        <taxon>Geodia</taxon>
    </lineage>
</organism>
<dbReference type="GO" id="GO:0006298">
    <property type="term" value="P:mismatch repair"/>
    <property type="evidence" value="ECO:0007669"/>
    <property type="project" value="InterPro"/>
</dbReference>
<dbReference type="PANTHER" id="PTHR10073:SF47">
    <property type="entry name" value="DNA MISMATCH REPAIR PROTEIN MLH3"/>
    <property type="match status" value="1"/>
</dbReference>
<dbReference type="GO" id="GO:0016887">
    <property type="term" value="F:ATP hydrolysis activity"/>
    <property type="evidence" value="ECO:0007669"/>
    <property type="project" value="InterPro"/>
</dbReference>
<name>A0AA35WSK7_GEOBA</name>
<dbReference type="Proteomes" id="UP001174909">
    <property type="component" value="Unassembled WGS sequence"/>
</dbReference>
<sequence length="77" mass="8447">MCSAGAIRFGDHLDLRQCRQLIDSLAKCSLPFQCAHGRPSLAPVINLNTLAKRCPSLATPFPHLTALKLKLNANRHN</sequence>
<dbReference type="GO" id="GO:0032300">
    <property type="term" value="C:mismatch repair complex"/>
    <property type="evidence" value="ECO:0007669"/>
    <property type="project" value="InterPro"/>
</dbReference>
<dbReference type="Gene3D" id="3.30.1540.20">
    <property type="entry name" value="MutL, C-terminal domain, dimerisation subdomain"/>
    <property type="match status" value="1"/>
</dbReference>
<dbReference type="AlphaFoldDB" id="A0AA35WSK7"/>
<dbReference type="InterPro" id="IPR038973">
    <property type="entry name" value="MutL/Mlh/Pms-like"/>
</dbReference>
<dbReference type="EMBL" id="CASHTH010002598">
    <property type="protein sequence ID" value="CAI8032303.1"/>
    <property type="molecule type" value="Genomic_DNA"/>
</dbReference>